<dbReference type="NCBIfam" id="TIGR00254">
    <property type="entry name" value="GGDEF"/>
    <property type="match status" value="1"/>
</dbReference>
<dbReference type="SUPFAM" id="SSF55073">
    <property type="entry name" value="Nucleotide cyclase"/>
    <property type="match status" value="1"/>
</dbReference>
<dbReference type="CDD" id="cd01949">
    <property type="entry name" value="GGDEF"/>
    <property type="match status" value="1"/>
</dbReference>
<evidence type="ECO:0000259" key="5">
    <source>
        <dbReference type="PROSITE" id="PS50887"/>
    </source>
</evidence>
<feature type="coiled-coil region" evidence="3">
    <location>
        <begin position="313"/>
        <end position="382"/>
    </location>
</feature>
<proteinExistence type="predicted"/>
<gene>
    <name evidence="6" type="ORF">EDC61_10967</name>
</gene>
<organism evidence="6 7">
    <name type="scientific">Sulfuritortus calidifontis</name>
    <dbReference type="NCBI Taxonomy" id="1914471"/>
    <lineage>
        <taxon>Bacteria</taxon>
        <taxon>Pseudomonadati</taxon>
        <taxon>Pseudomonadota</taxon>
        <taxon>Betaproteobacteria</taxon>
        <taxon>Nitrosomonadales</taxon>
        <taxon>Thiobacillaceae</taxon>
        <taxon>Sulfuritortus</taxon>
    </lineage>
</organism>
<dbReference type="Pfam" id="PF00990">
    <property type="entry name" value="GGDEF"/>
    <property type="match status" value="1"/>
</dbReference>
<dbReference type="PROSITE" id="PS50887">
    <property type="entry name" value="GGDEF"/>
    <property type="match status" value="1"/>
</dbReference>
<dbReference type="PANTHER" id="PTHR45138">
    <property type="entry name" value="REGULATORY COMPONENTS OF SENSORY TRANSDUCTION SYSTEM"/>
    <property type="match status" value="1"/>
</dbReference>
<dbReference type="GO" id="GO:0052621">
    <property type="term" value="F:diguanylate cyclase activity"/>
    <property type="evidence" value="ECO:0007669"/>
    <property type="project" value="UniProtKB-EC"/>
</dbReference>
<comment type="catalytic activity">
    <reaction evidence="2">
        <text>2 GTP = 3',3'-c-di-GMP + 2 diphosphate</text>
        <dbReference type="Rhea" id="RHEA:24898"/>
        <dbReference type="ChEBI" id="CHEBI:33019"/>
        <dbReference type="ChEBI" id="CHEBI:37565"/>
        <dbReference type="ChEBI" id="CHEBI:58805"/>
        <dbReference type="EC" id="2.7.7.65"/>
    </reaction>
</comment>
<dbReference type="PANTHER" id="PTHR45138:SF9">
    <property type="entry name" value="DIGUANYLATE CYCLASE DGCM-RELATED"/>
    <property type="match status" value="1"/>
</dbReference>
<dbReference type="SMART" id="SM00267">
    <property type="entry name" value="GGDEF"/>
    <property type="match status" value="1"/>
</dbReference>
<evidence type="ECO:0000256" key="4">
    <source>
        <dbReference type="SAM" id="MobiDB-lite"/>
    </source>
</evidence>
<dbReference type="AlphaFoldDB" id="A0A4V2UQM6"/>
<dbReference type="InterPro" id="IPR000160">
    <property type="entry name" value="GGDEF_dom"/>
</dbReference>
<accession>A0A4V2UQM6</accession>
<sequence>MEHPSQPTDIAREALKWLSQRKLPPTPDNYRRAYAEVSGEEVKAAPWPEAIRSLLSQWDIRHVGLSQKKKKEMVERVLINFGNQPNELHEKITALVRSWSESPESRKVLEGEEGEVPAEAAEAEEERAATTEVAAPAGRPLAELGRAFADNVELFIGGCEVLWPDLAQRARSLVAEVEAAQWQLAERHIADLGHLWREFIVRAEDNVELLEGLKRVVALLFRNVGDMFADDPWVQNQVTAIHAMVGGQLNYYSLFDAERTLEEVVNRQKALQDNLREAKSRLKGLISTFVDRVGELTDATGEQQDRIQGYADRIAAADDLAELNEVMEGLTAEMGRMRDQMRQTHGELLDARRQVEQADERIHELERELQEVANLVREDQLTGALNRRGMEEAMARELARAERMAAPLSLALLDIDHFKKINDSYGHQAGDQALVHLSKVTRQLLRPSDSLGRWGGEEFLIMLPNTDLAEAEKVMQRLQRELTKTFFLHDNQRILITFSAGVAQRQAGEERDLWIRRADQAMYQAKAKGRNRVERG</sequence>
<dbReference type="Proteomes" id="UP000295135">
    <property type="component" value="Unassembled WGS sequence"/>
</dbReference>
<feature type="compositionally biased region" description="Acidic residues" evidence="4">
    <location>
        <begin position="111"/>
        <end position="125"/>
    </location>
</feature>
<dbReference type="OrthoDB" id="9813903at2"/>
<evidence type="ECO:0000313" key="7">
    <source>
        <dbReference type="Proteomes" id="UP000295135"/>
    </source>
</evidence>
<evidence type="ECO:0000256" key="1">
    <source>
        <dbReference type="ARBA" id="ARBA00012528"/>
    </source>
</evidence>
<name>A0A4V2UQM6_9PROT</name>
<dbReference type="Gene3D" id="3.30.70.270">
    <property type="match status" value="1"/>
</dbReference>
<dbReference type="InterPro" id="IPR050469">
    <property type="entry name" value="Diguanylate_Cyclase"/>
</dbReference>
<feature type="region of interest" description="Disordered" evidence="4">
    <location>
        <begin position="105"/>
        <end position="127"/>
    </location>
</feature>
<protein>
    <recommendedName>
        <fullName evidence="1">diguanylate cyclase</fullName>
        <ecNumber evidence="1">2.7.7.65</ecNumber>
    </recommendedName>
</protein>
<dbReference type="Gene3D" id="1.10.287.950">
    <property type="entry name" value="Methyl-accepting chemotaxis protein"/>
    <property type="match status" value="1"/>
</dbReference>
<keyword evidence="7" id="KW-1185">Reference proteome</keyword>
<evidence type="ECO:0000256" key="2">
    <source>
        <dbReference type="ARBA" id="ARBA00034247"/>
    </source>
</evidence>
<dbReference type="EMBL" id="SLZY01000009">
    <property type="protein sequence ID" value="TCS71521.1"/>
    <property type="molecule type" value="Genomic_DNA"/>
</dbReference>
<dbReference type="InterPro" id="IPR043128">
    <property type="entry name" value="Rev_trsase/Diguanyl_cyclase"/>
</dbReference>
<reference evidence="6 7" key="1">
    <citation type="submission" date="2019-03" db="EMBL/GenBank/DDBJ databases">
        <title>Genomic Encyclopedia of Type Strains, Phase IV (KMG-IV): sequencing the most valuable type-strain genomes for metagenomic binning, comparative biology and taxonomic classification.</title>
        <authorList>
            <person name="Goeker M."/>
        </authorList>
    </citation>
    <scope>NUCLEOTIDE SEQUENCE [LARGE SCALE GENOMIC DNA]</scope>
    <source>
        <strain evidence="6 7">DSM 103923</strain>
    </source>
</reference>
<comment type="caution">
    <text evidence="6">The sequence shown here is derived from an EMBL/GenBank/DDBJ whole genome shotgun (WGS) entry which is preliminary data.</text>
</comment>
<dbReference type="FunFam" id="3.30.70.270:FF:000001">
    <property type="entry name" value="Diguanylate cyclase domain protein"/>
    <property type="match status" value="1"/>
</dbReference>
<dbReference type="InterPro" id="IPR029787">
    <property type="entry name" value="Nucleotide_cyclase"/>
</dbReference>
<keyword evidence="3" id="KW-0175">Coiled coil</keyword>
<evidence type="ECO:0000256" key="3">
    <source>
        <dbReference type="SAM" id="Coils"/>
    </source>
</evidence>
<evidence type="ECO:0000313" key="6">
    <source>
        <dbReference type="EMBL" id="TCS71521.1"/>
    </source>
</evidence>
<dbReference type="EC" id="2.7.7.65" evidence="1"/>
<dbReference type="RefSeq" id="WP_126461235.1">
    <property type="nucleotide sequence ID" value="NZ_AP018721.1"/>
</dbReference>
<feature type="domain" description="GGDEF" evidence="5">
    <location>
        <begin position="406"/>
        <end position="536"/>
    </location>
</feature>
<feature type="coiled-coil region" evidence="3">
    <location>
        <begin position="254"/>
        <end position="288"/>
    </location>
</feature>